<feature type="compositionally biased region" description="Low complexity" evidence="1">
    <location>
        <begin position="193"/>
        <end position="203"/>
    </location>
</feature>
<proteinExistence type="predicted"/>
<reference evidence="2 3" key="1">
    <citation type="journal article" date="2024" name="J Genomics">
        <title>Draft genome sequencing and assembly of Favolaschia claudopus CIRM-BRFM 2984 isolated from oak limbs.</title>
        <authorList>
            <person name="Navarro D."/>
            <person name="Drula E."/>
            <person name="Chaduli D."/>
            <person name="Cazenave R."/>
            <person name="Ahrendt S."/>
            <person name="Wang J."/>
            <person name="Lipzen A."/>
            <person name="Daum C."/>
            <person name="Barry K."/>
            <person name="Grigoriev I.V."/>
            <person name="Favel A."/>
            <person name="Rosso M.N."/>
            <person name="Martin F."/>
        </authorList>
    </citation>
    <scope>NUCLEOTIDE SEQUENCE [LARGE SCALE GENOMIC DNA]</scope>
    <source>
        <strain evidence="2 3">CIRM-BRFM 2984</strain>
    </source>
</reference>
<evidence type="ECO:0000313" key="2">
    <source>
        <dbReference type="EMBL" id="KAK7016827.1"/>
    </source>
</evidence>
<evidence type="ECO:0000256" key="1">
    <source>
        <dbReference type="SAM" id="MobiDB-lite"/>
    </source>
</evidence>
<sequence length="236" mass="25906">MVPTRRPPLTIRLDRRSLIPLPVVAANVHVFDARKTTLTPTIIPLLTTPARALLPPCNPHLHPSPLDTTADTPCLSPFRPPHPLLLCRHPHSHRSTLSIQPPLFGGAVTCVVTAMGIGCRTVMHVNALKTATTQTYASPCPVKRNEQNYPLVHSERAHPRECGRFRVEMRESSLVWGARRLAAVHPGRPPPLSSMSTSLTSCCPTPPTRKTAQKQNKKHSRADSVGFARGRVACLR</sequence>
<dbReference type="Proteomes" id="UP001362999">
    <property type="component" value="Unassembled WGS sequence"/>
</dbReference>
<gene>
    <name evidence="2" type="ORF">R3P38DRAFT_1328370</name>
</gene>
<dbReference type="EMBL" id="JAWWNJ010000049">
    <property type="protein sequence ID" value="KAK7016827.1"/>
    <property type="molecule type" value="Genomic_DNA"/>
</dbReference>
<accession>A0AAW0AVN6</accession>
<comment type="caution">
    <text evidence="2">The sequence shown here is derived from an EMBL/GenBank/DDBJ whole genome shotgun (WGS) entry which is preliminary data.</text>
</comment>
<evidence type="ECO:0000313" key="3">
    <source>
        <dbReference type="Proteomes" id="UP001362999"/>
    </source>
</evidence>
<protein>
    <submittedName>
        <fullName evidence="2">Uncharacterized protein</fullName>
    </submittedName>
</protein>
<dbReference type="AlphaFoldDB" id="A0AAW0AVN6"/>
<keyword evidence="3" id="KW-1185">Reference proteome</keyword>
<feature type="compositionally biased region" description="Basic residues" evidence="1">
    <location>
        <begin position="211"/>
        <end position="220"/>
    </location>
</feature>
<feature type="region of interest" description="Disordered" evidence="1">
    <location>
        <begin position="187"/>
        <end position="225"/>
    </location>
</feature>
<organism evidence="2 3">
    <name type="scientific">Favolaschia claudopus</name>
    <dbReference type="NCBI Taxonomy" id="2862362"/>
    <lineage>
        <taxon>Eukaryota</taxon>
        <taxon>Fungi</taxon>
        <taxon>Dikarya</taxon>
        <taxon>Basidiomycota</taxon>
        <taxon>Agaricomycotina</taxon>
        <taxon>Agaricomycetes</taxon>
        <taxon>Agaricomycetidae</taxon>
        <taxon>Agaricales</taxon>
        <taxon>Marasmiineae</taxon>
        <taxon>Mycenaceae</taxon>
        <taxon>Favolaschia</taxon>
    </lineage>
</organism>
<name>A0AAW0AVN6_9AGAR</name>